<keyword evidence="4" id="KW-1185">Reference proteome</keyword>
<dbReference type="RefSeq" id="WP_121202983.1">
    <property type="nucleotide sequence ID" value="NZ_RBZP01000001.1"/>
</dbReference>
<proteinExistence type="predicted"/>
<keyword evidence="1" id="KW-0472">Membrane</keyword>
<reference evidence="3 4" key="1">
    <citation type="journal article" date="2016" name="Int. J. Syst. Evol. Microbiol.">
        <title>Oceanobacillus halophilus sp. nov., a novel moderately halophilic bacterium from a hypersaline lake.</title>
        <authorList>
            <person name="Amoozegar M.A."/>
            <person name="Bagheri M."/>
            <person name="Makhdoumi A."/>
            <person name="Nikou M.M."/>
            <person name="Fazeli S.A.S."/>
            <person name="Schumann P."/>
            <person name="Sproer C."/>
            <person name="Sanchez-Porro C."/>
            <person name="Ventosa A."/>
        </authorList>
    </citation>
    <scope>NUCLEOTIDE SEQUENCE [LARGE SCALE GENOMIC DNA]</scope>
    <source>
        <strain evidence="3 4">DSM 23996</strain>
    </source>
</reference>
<sequence>MDKGVKKVRKSIERRKRIRGPVVKGGQAKKVYPSFPQEEEKHGYYPFFADTDSSGSRTGSMVTGFVLKGMLSVMLFLGVALLHQSNSEILSEPKAWTSNALTEDFPFAQVHQWYQETFGNPLAFSPEYTTTNNVSDALALPVNGSIAESFQSNGKGIMITPGEATDVSTLSEGIVIFAGNDKETNKTVVVQHADGTTSSYGYLSDINVHLYQFVVNNQPIGTFHPTVDNEDFYFAIEKDNEFIDPVQVIQVDEQQ</sequence>
<name>A0A495AEE5_9BACI</name>
<dbReference type="CDD" id="cd12797">
    <property type="entry name" value="M23_peptidase"/>
    <property type="match status" value="1"/>
</dbReference>
<dbReference type="Gene3D" id="2.70.70.10">
    <property type="entry name" value="Glucose Permease (Domain IIA)"/>
    <property type="match status" value="1"/>
</dbReference>
<evidence type="ECO:0000313" key="4">
    <source>
        <dbReference type="Proteomes" id="UP000269301"/>
    </source>
</evidence>
<dbReference type="PANTHER" id="PTHR21666:SF274">
    <property type="entry name" value="STAGE IV SPORULATION PROTEIN FA"/>
    <property type="match status" value="1"/>
</dbReference>
<dbReference type="GO" id="GO:0004222">
    <property type="term" value="F:metalloendopeptidase activity"/>
    <property type="evidence" value="ECO:0007669"/>
    <property type="project" value="TreeGrafter"/>
</dbReference>
<dbReference type="InterPro" id="IPR016047">
    <property type="entry name" value="M23ase_b-sheet_dom"/>
</dbReference>
<dbReference type="Proteomes" id="UP000269301">
    <property type="component" value="Unassembled WGS sequence"/>
</dbReference>
<dbReference type="AlphaFoldDB" id="A0A495AEE5"/>
<feature type="domain" description="M23ase beta-sheet core" evidence="2">
    <location>
        <begin position="155"/>
        <end position="245"/>
    </location>
</feature>
<evidence type="ECO:0000256" key="1">
    <source>
        <dbReference type="SAM" id="Phobius"/>
    </source>
</evidence>
<organism evidence="3 4">
    <name type="scientific">Oceanobacillus halophilus</name>
    <dbReference type="NCBI Taxonomy" id="930130"/>
    <lineage>
        <taxon>Bacteria</taxon>
        <taxon>Bacillati</taxon>
        <taxon>Bacillota</taxon>
        <taxon>Bacilli</taxon>
        <taxon>Bacillales</taxon>
        <taxon>Bacillaceae</taxon>
        <taxon>Oceanobacillus</taxon>
    </lineage>
</organism>
<protein>
    <submittedName>
        <fullName evidence="3">M23 family peptidase</fullName>
    </submittedName>
</protein>
<dbReference type="InterPro" id="IPR050570">
    <property type="entry name" value="Cell_wall_metabolism_enzyme"/>
</dbReference>
<dbReference type="SUPFAM" id="SSF51261">
    <property type="entry name" value="Duplicated hybrid motif"/>
    <property type="match status" value="1"/>
</dbReference>
<keyword evidence="1" id="KW-0812">Transmembrane</keyword>
<dbReference type="InterPro" id="IPR011055">
    <property type="entry name" value="Dup_hybrid_motif"/>
</dbReference>
<gene>
    <name evidence="3" type="ORF">D8M06_03680</name>
</gene>
<evidence type="ECO:0000259" key="2">
    <source>
        <dbReference type="Pfam" id="PF01551"/>
    </source>
</evidence>
<dbReference type="Pfam" id="PF01551">
    <property type="entry name" value="Peptidase_M23"/>
    <property type="match status" value="1"/>
</dbReference>
<keyword evidence="1" id="KW-1133">Transmembrane helix</keyword>
<comment type="caution">
    <text evidence="3">The sequence shown here is derived from an EMBL/GenBank/DDBJ whole genome shotgun (WGS) entry which is preliminary data.</text>
</comment>
<accession>A0A495AEE5</accession>
<feature type="transmembrane region" description="Helical" evidence="1">
    <location>
        <begin position="65"/>
        <end position="83"/>
    </location>
</feature>
<dbReference type="PANTHER" id="PTHR21666">
    <property type="entry name" value="PEPTIDASE-RELATED"/>
    <property type="match status" value="1"/>
</dbReference>
<evidence type="ECO:0000313" key="3">
    <source>
        <dbReference type="EMBL" id="RKQ37910.1"/>
    </source>
</evidence>
<dbReference type="EMBL" id="RBZP01000001">
    <property type="protein sequence ID" value="RKQ37910.1"/>
    <property type="molecule type" value="Genomic_DNA"/>
</dbReference>
<dbReference type="OrthoDB" id="2986589at2"/>